<keyword evidence="3" id="KW-1185">Reference proteome</keyword>
<comment type="caution">
    <text evidence="2">The sequence shown here is derived from an EMBL/GenBank/DDBJ whole genome shotgun (WGS) entry which is preliminary data.</text>
</comment>
<sequence length="231" mass="25659">MKRKFTLIELLVVIAIIAVLAAMLLPVLNKARARARSISCVNNHRQLLTLAWMYLGENDGLLLYYSVNARWSAVLAGRSTLSGSALDITGKDKLFYCPEIPIPESGDISWNTYGIAKPDSSNQSVPQAQYLSAVTGYHCLRLKQVKFPASFPLFADSARKDTMMGSWALCNDAGRDGFFPAHGGRGTLGFFDGHAALSTPYDYRDALRKVWEDDARRVYYIAENGLNLEIR</sequence>
<evidence type="ECO:0000313" key="4">
    <source>
        <dbReference type="Proteomes" id="UP000576225"/>
    </source>
</evidence>
<dbReference type="NCBIfam" id="TIGR02532">
    <property type="entry name" value="IV_pilin_GFxxxE"/>
    <property type="match status" value="1"/>
</dbReference>
<evidence type="ECO:0000313" key="2">
    <source>
        <dbReference type="EMBL" id="PVY43424.1"/>
    </source>
</evidence>
<reference evidence="1 4" key="2">
    <citation type="submission" date="2020-04" db="EMBL/GenBank/DDBJ databases">
        <authorList>
            <person name="Hitch T.C.A."/>
            <person name="Wylensek D."/>
            <person name="Clavel T."/>
        </authorList>
    </citation>
    <scope>NUCLEOTIDE SEQUENCE [LARGE SCALE GENOMIC DNA]</scope>
    <source>
        <strain evidence="1 4">COR2-253-APC-1A</strain>
    </source>
</reference>
<accession>A0A2U1B407</accession>
<name>A0A2U1B407_9BACT</name>
<dbReference type="AlphaFoldDB" id="A0A2U1B407"/>
<organism evidence="2 3">
    <name type="scientific">Victivallis vadensis</name>
    <dbReference type="NCBI Taxonomy" id="172901"/>
    <lineage>
        <taxon>Bacteria</taxon>
        <taxon>Pseudomonadati</taxon>
        <taxon>Lentisphaerota</taxon>
        <taxon>Lentisphaeria</taxon>
        <taxon>Victivallales</taxon>
        <taxon>Victivallaceae</taxon>
        <taxon>Victivallis</taxon>
    </lineage>
</organism>
<evidence type="ECO:0000313" key="1">
    <source>
        <dbReference type="EMBL" id="NMD86807.1"/>
    </source>
</evidence>
<dbReference type="OrthoDB" id="10011655at2"/>
<reference evidence="2 3" key="1">
    <citation type="submission" date="2018-04" db="EMBL/GenBank/DDBJ databases">
        <title>Genomic Encyclopedia of Type Strains, Phase IV (KMG-IV): sequencing the most valuable type-strain genomes for metagenomic binning, comparative biology and taxonomic classification.</title>
        <authorList>
            <person name="Goeker M."/>
        </authorList>
    </citation>
    <scope>NUCLEOTIDE SEQUENCE [LARGE SCALE GENOMIC DNA]</scope>
    <source>
        <strain evidence="2 3">DSM 14823</strain>
    </source>
</reference>
<dbReference type="InterPro" id="IPR045584">
    <property type="entry name" value="Pilin-like"/>
</dbReference>
<dbReference type="EMBL" id="JABAEW010000014">
    <property type="protein sequence ID" value="NMD86807.1"/>
    <property type="molecule type" value="Genomic_DNA"/>
</dbReference>
<dbReference type="Proteomes" id="UP000245959">
    <property type="component" value="Unassembled WGS sequence"/>
</dbReference>
<dbReference type="Proteomes" id="UP000576225">
    <property type="component" value="Unassembled WGS sequence"/>
</dbReference>
<dbReference type="RefSeq" id="WP_116883603.1">
    <property type="nucleotide sequence ID" value="NZ_CABMMC010000168.1"/>
</dbReference>
<evidence type="ECO:0000313" key="3">
    <source>
        <dbReference type="Proteomes" id="UP000245959"/>
    </source>
</evidence>
<gene>
    <name evidence="2" type="ORF">C8D82_109110</name>
    <name evidence="1" type="ORF">HF882_09440</name>
</gene>
<dbReference type="PANTHER" id="PTHR30093">
    <property type="entry name" value="GENERAL SECRETION PATHWAY PROTEIN G"/>
    <property type="match status" value="1"/>
</dbReference>
<dbReference type="SUPFAM" id="SSF54523">
    <property type="entry name" value="Pili subunits"/>
    <property type="match status" value="1"/>
</dbReference>
<dbReference type="InterPro" id="IPR012902">
    <property type="entry name" value="N_methyl_site"/>
</dbReference>
<dbReference type="EMBL" id="QEKH01000009">
    <property type="protein sequence ID" value="PVY43424.1"/>
    <property type="molecule type" value="Genomic_DNA"/>
</dbReference>
<dbReference type="GeneID" id="78294912"/>
<proteinExistence type="predicted"/>
<protein>
    <submittedName>
        <fullName evidence="2">Prepilin-type N-terminal cleavage/methylation domain-containing protein/prepilin-type processing-associated H-X9-DG protein</fullName>
    </submittedName>
    <submittedName>
        <fullName evidence="1">Type II secretion system protein</fullName>
    </submittedName>
</protein>
<dbReference type="Gene3D" id="3.30.700.10">
    <property type="entry name" value="Glycoprotein, Type 4 Pilin"/>
    <property type="match status" value="1"/>
</dbReference>